<evidence type="ECO:0000313" key="3">
    <source>
        <dbReference type="Proteomes" id="UP000652219"/>
    </source>
</evidence>
<accession>A0A8H6JWL8</accession>
<feature type="region of interest" description="Disordered" evidence="1">
    <location>
        <begin position="238"/>
        <end position="299"/>
    </location>
</feature>
<dbReference type="AlphaFoldDB" id="A0A8H6JWL8"/>
<dbReference type="EMBL" id="WIGN01000005">
    <property type="protein sequence ID" value="KAF6820492.1"/>
    <property type="molecule type" value="Genomic_DNA"/>
</dbReference>
<keyword evidence="3" id="KW-1185">Reference proteome</keyword>
<feature type="region of interest" description="Disordered" evidence="1">
    <location>
        <begin position="1"/>
        <end position="34"/>
    </location>
</feature>
<name>A0A8H6JWL8_9PEZI</name>
<feature type="compositionally biased region" description="Polar residues" evidence="1">
    <location>
        <begin position="283"/>
        <end position="293"/>
    </location>
</feature>
<reference evidence="2 3" key="1">
    <citation type="journal article" date="2020" name="Phytopathology">
        <title>Genome Sequence Resources of Colletotrichum truncatum, C. plurivorum, C. musicola, and C. sojae: Four Species Pathogenic to Soybean (Glycine max).</title>
        <authorList>
            <person name="Rogerio F."/>
            <person name="Boufleur T.R."/>
            <person name="Ciampi-Guillardi M."/>
            <person name="Sukno S.A."/>
            <person name="Thon M.R."/>
            <person name="Massola Junior N.S."/>
            <person name="Baroncelli R."/>
        </authorList>
    </citation>
    <scope>NUCLEOTIDE SEQUENCE [LARGE SCALE GENOMIC DNA]</scope>
    <source>
        <strain evidence="2 3">LFN0009</strain>
    </source>
</reference>
<proteinExistence type="predicted"/>
<sequence>MLQRNSEGERPSASYVKVDGNGNGTSANDQRQQGEACNSRADLLLWKRWDVEDAVLTTRGSRLESCVSKGRPSEEQEFWRQGGKEQRLRVYFVEKPRVGAAAATGAAVASLTTAPNRLRSSNQNAPPGLVSLCLVFLVQAGYLLERGSGDTPPVKDMFRGEKRKRENTPARLPLTIGYWPPGAPTTEHRPVAEYRPCNYSRVRYFALTLPPSFLAFALSHRTALPALHHRWCKHRDAPLGPERHAKNFKTTPPGIQPGGDGGEGGEAKGKPAKTFSPAKPKPSSIQLRLQRQTDWFGPE</sequence>
<comment type="caution">
    <text evidence="2">The sequence shown here is derived from an EMBL/GenBank/DDBJ whole genome shotgun (WGS) entry which is preliminary data.</text>
</comment>
<evidence type="ECO:0000256" key="1">
    <source>
        <dbReference type="SAM" id="MobiDB-lite"/>
    </source>
</evidence>
<feature type="compositionally biased region" description="Basic and acidic residues" evidence="1">
    <location>
        <begin position="1"/>
        <end position="10"/>
    </location>
</feature>
<organism evidence="2 3">
    <name type="scientific">Colletotrichum sojae</name>
    <dbReference type="NCBI Taxonomy" id="2175907"/>
    <lineage>
        <taxon>Eukaryota</taxon>
        <taxon>Fungi</taxon>
        <taxon>Dikarya</taxon>
        <taxon>Ascomycota</taxon>
        <taxon>Pezizomycotina</taxon>
        <taxon>Sordariomycetes</taxon>
        <taxon>Hypocreomycetidae</taxon>
        <taxon>Glomerellales</taxon>
        <taxon>Glomerellaceae</taxon>
        <taxon>Colletotrichum</taxon>
        <taxon>Colletotrichum orchidearum species complex</taxon>
    </lineage>
</organism>
<feature type="compositionally biased region" description="Polar residues" evidence="1">
    <location>
        <begin position="24"/>
        <end position="34"/>
    </location>
</feature>
<evidence type="ECO:0000313" key="2">
    <source>
        <dbReference type="EMBL" id="KAF6820492.1"/>
    </source>
</evidence>
<protein>
    <submittedName>
        <fullName evidence="2">Uncharacterized protein</fullName>
    </submittedName>
</protein>
<gene>
    <name evidence="2" type="ORF">CSOJ01_00748</name>
</gene>
<dbReference type="Proteomes" id="UP000652219">
    <property type="component" value="Unassembled WGS sequence"/>
</dbReference>